<keyword evidence="8" id="KW-0902">Two-component regulatory system</keyword>
<dbReference type="GO" id="GO:0005524">
    <property type="term" value="F:ATP binding"/>
    <property type="evidence" value="ECO:0007669"/>
    <property type="project" value="UniProtKB-KW"/>
</dbReference>
<dbReference type="Gene3D" id="3.30.565.10">
    <property type="entry name" value="Histidine kinase-like ATPase, C-terminal domain"/>
    <property type="match status" value="1"/>
</dbReference>
<feature type="transmembrane region" description="Helical" evidence="9">
    <location>
        <begin position="296"/>
        <end position="314"/>
    </location>
</feature>
<feature type="transmembrane region" description="Helical" evidence="9">
    <location>
        <begin position="125"/>
        <end position="144"/>
    </location>
</feature>
<feature type="transmembrane region" description="Helical" evidence="9">
    <location>
        <begin position="235"/>
        <end position="256"/>
    </location>
</feature>
<evidence type="ECO:0000256" key="6">
    <source>
        <dbReference type="ARBA" id="ARBA00022777"/>
    </source>
</evidence>
<dbReference type="PANTHER" id="PTHR24421">
    <property type="entry name" value="NITRATE/NITRITE SENSOR PROTEIN NARX-RELATED"/>
    <property type="match status" value="1"/>
</dbReference>
<feature type="transmembrane region" description="Helical" evidence="9">
    <location>
        <begin position="199"/>
        <end position="223"/>
    </location>
</feature>
<keyword evidence="5" id="KW-0547">Nucleotide-binding</keyword>
<dbReference type="InterPro" id="IPR050482">
    <property type="entry name" value="Sensor_HK_TwoCompSys"/>
</dbReference>
<dbReference type="InterPro" id="IPR011712">
    <property type="entry name" value="Sig_transdc_His_kin_sub3_dim/P"/>
</dbReference>
<evidence type="ECO:0000256" key="1">
    <source>
        <dbReference type="ARBA" id="ARBA00000085"/>
    </source>
</evidence>
<dbReference type="SMART" id="SM00387">
    <property type="entry name" value="HATPase_c"/>
    <property type="match status" value="1"/>
</dbReference>
<reference evidence="11 12" key="1">
    <citation type="submission" date="2020-07" db="EMBL/GenBank/DDBJ databases">
        <title>Genomic Encyclopedia of Type Strains, Phase IV (KMG-IV): sequencing the most valuable type-strain genomes for metagenomic binning, comparative biology and taxonomic classification.</title>
        <authorList>
            <person name="Goeker M."/>
        </authorList>
    </citation>
    <scope>NUCLEOTIDE SEQUENCE [LARGE SCALE GENOMIC DNA]</scope>
    <source>
        <strain evidence="11 12">DSM 45533</strain>
    </source>
</reference>
<dbReference type="CDD" id="cd16917">
    <property type="entry name" value="HATPase_UhpB-NarQ-NarX-like"/>
    <property type="match status" value="1"/>
</dbReference>
<proteinExistence type="predicted"/>
<dbReference type="Pfam" id="PF02518">
    <property type="entry name" value="HATPase_c"/>
    <property type="match status" value="1"/>
</dbReference>
<keyword evidence="9" id="KW-0812">Transmembrane</keyword>
<keyword evidence="4" id="KW-0808">Transferase</keyword>
<name>A0A7W0CKC3_9ACTN</name>
<keyword evidence="12" id="KW-1185">Reference proteome</keyword>
<evidence type="ECO:0000256" key="3">
    <source>
        <dbReference type="ARBA" id="ARBA00022553"/>
    </source>
</evidence>
<dbReference type="Pfam" id="PF07730">
    <property type="entry name" value="HisKA_3"/>
    <property type="match status" value="1"/>
</dbReference>
<dbReference type="InterPro" id="IPR003594">
    <property type="entry name" value="HATPase_dom"/>
</dbReference>
<dbReference type="GO" id="GO:0046983">
    <property type="term" value="F:protein dimerization activity"/>
    <property type="evidence" value="ECO:0007669"/>
    <property type="project" value="InterPro"/>
</dbReference>
<dbReference type="SUPFAM" id="SSF55874">
    <property type="entry name" value="ATPase domain of HSP90 chaperone/DNA topoisomerase II/histidine kinase"/>
    <property type="match status" value="1"/>
</dbReference>
<comment type="catalytic activity">
    <reaction evidence="1">
        <text>ATP + protein L-histidine = ADP + protein N-phospho-L-histidine.</text>
        <dbReference type="EC" id="2.7.13.3"/>
    </reaction>
</comment>
<evidence type="ECO:0000259" key="10">
    <source>
        <dbReference type="SMART" id="SM00387"/>
    </source>
</evidence>
<keyword evidence="6 11" id="KW-0418">Kinase</keyword>
<evidence type="ECO:0000313" key="12">
    <source>
        <dbReference type="Proteomes" id="UP000530928"/>
    </source>
</evidence>
<feature type="transmembrane region" description="Helical" evidence="9">
    <location>
        <begin position="164"/>
        <end position="187"/>
    </location>
</feature>
<organism evidence="11 12">
    <name type="scientific">Nonomuraea soli</name>
    <dbReference type="NCBI Taxonomy" id="1032476"/>
    <lineage>
        <taxon>Bacteria</taxon>
        <taxon>Bacillati</taxon>
        <taxon>Actinomycetota</taxon>
        <taxon>Actinomycetes</taxon>
        <taxon>Streptosporangiales</taxon>
        <taxon>Streptosporangiaceae</taxon>
        <taxon>Nonomuraea</taxon>
    </lineage>
</organism>
<feature type="transmembrane region" description="Helical" evidence="9">
    <location>
        <begin position="268"/>
        <end position="290"/>
    </location>
</feature>
<dbReference type="RefSeq" id="WP_181611499.1">
    <property type="nucleotide sequence ID" value="NZ_BAABAM010000003.1"/>
</dbReference>
<dbReference type="Gene3D" id="1.20.5.1930">
    <property type="match status" value="1"/>
</dbReference>
<evidence type="ECO:0000256" key="8">
    <source>
        <dbReference type="ARBA" id="ARBA00023012"/>
    </source>
</evidence>
<comment type="caution">
    <text evidence="11">The sequence shown here is derived from an EMBL/GenBank/DDBJ whole genome shotgun (WGS) entry which is preliminary data.</text>
</comment>
<evidence type="ECO:0000256" key="5">
    <source>
        <dbReference type="ARBA" id="ARBA00022741"/>
    </source>
</evidence>
<keyword evidence="9" id="KW-0472">Membrane</keyword>
<evidence type="ECO:0000256" key="4">
    <source>
        <dbReference type="ARBA" id="ARBA00022679"/>
    </source>
</evidence>
<feature type="transmembrane region" description="Helical" evidence="9">
    <location>
        <begin position="86"/>
        <end position="113"/>
    </location>
</feature>
<protein>
    <recommendedName>
        <fullName evidence="2">histidine kinase</fullName>
        <ecNumber evidence="2">2.7.13.3</ecNumber>
    </recommendedName>
</protein>
<evidence type="ECO:0000256" key="9">
    <source>
        <dbReference type="SAM" id="Phobius"/>
    </source>
</evidence>
<dbReference type="EMBL" id="JACDUR010000004">
    <property type="protein sequence ID" value="MBA2892774.1"/>
    <property type="molecule type" value="Genomic_DNA"/>
</dbReference>
<feature type="transmembrane region" description="Helical" evidence="9">
    <location>
        <begin position="56"/>
        <end position="74"/>
    </location>
</feature>
<dbReference type="InterPro" id="IPR036890">
    <property type="entry name" value="HATPase_C_sf"/>
</dbReference>
<dbReference type="EC" id="2.7.13.3" evidence="2"/>
<dbReference type="AlphaFoldDB" id="A0A7W0CKC3"/>
<gene>
    <name evidence="11" type="ORF">HNR30_004128</name>
</gene>
<evidence type="ECO:0000313" key="11">
    <source>
        <dbReference type="EMBL" id="MBA2892774.1"/>
    </source>
</evidence>
<feature type="transmembrane region" description="Helical" evidence="9">
    <location>
        <begin position="33"/>
        <end position="49"/>
    </location>
</feature>
<dbReference type="PANTHER" id="PTHR24421:SF10">
    <property type="entry name" value="NITRATE_NITRITE SENSOR PROTEIN NARQ"/>
    <property type="match status" value="1"/>
</dbReference>
<accession>A0A7W0CKC3</accession>
<dbReference type="GO" id="GO:0000155">
    <property type="term" value="F:phosphorelay sensor kinase activity"/>
    <property type="evidence" value="ECO:0007669"/>
    <property type="project" value="InterPro"/>
</dbReference>
<sequence length="625" mass="65924">MKAALAVGGIAAVASAISLRAWAEGFQYGGNSPFLVLSMAVAVVVTYLAAQRRRSLLAVAAALMLYLVSTAVAVELAGLRGQRDPFAVVAVIVHACGYILPVALLQAAFIAAGERLGVVRRRGRLLARWVVGYAAVYWIVAALAVPVGVPYEDIQPLLDLGEDWSWALALPWMLGVLAGPVVMWRAVRRARGEPRARALVVAVLSLAPIVTIVFCVLAGFMAFDFGLLSVEFGEWALAIAFSLPFVVCAPGLLHALGSAQPSPSERWMRVLATFVALPLGIVVVAVSSIVGSRFGSVLPIVVATLAVAGAIAVVRRRLVRFLVLWADPVRARTARLVREHDGSLRPAAGVEAILRQSLGEPELTLLLRLPEGRGWVTVDGTACDEPGTAFGDSARLTGLTEDGDLPGCLAEVAPLIDRAVLEVAVRDQAARVEEAVSGERRRLERDLHDGVQGRLLALALDLKMAEHTVGGEARLLLNDAAESLGAAIGELRSLAGGDMPELLSRRGLKAALADLTGRMPVPISLAVTDFRLPAQQETIAYLVVCEAVTNALKHARADSIDVEVVVEAGRATVTVRDDGCGGADLRAGTGLRGLAERVRSAGGHLMVSDARPRGTVLEVTLPCES</sequence>
<keyword evidence="9" id="KW-1133">Transmembrane helix</keyword>
<evidence type="ECO:0000256" key="7">
    <source>
        <dbReference type="ARBA" id="ARBA00022840"/>
    </source>
</evidence>
<keyword evidence="7" id="KW-0067">ATP-binding</keyword>
<evidence type="ECO:0000256" key="2">
    <source>
        <dbReference type="ARBA" id="ARBA00012438"/>
    </source>
</evidence>
<keyword evidence="3" id="KW-0597">Phosphoprotein</keyword>
<dbReference type="GO" id="GO:0016020">
    <property type="term" value="C:membrane"/>
    <property type="evidence" value="ECO:0007669"/>
    <property type="project" value="InterPro"/>
</dbReference>
<feature type="domain" description="Histidine kinase/HSP90-like ATPase" evidence="10">
    <location>
        <begin position="535"/>
        <end position="625"/>
    </location>
</feature>
<dbReference type="Proteomes" id="UP000530928">
    <property type="component" value="Unassembled WGS sequence"/>
</dbReference>